<reference evidence="8 9" key="1">
    <citation type="submission" date="2018-06" db="EMBL/GenBank/DDBJ databases">
        <authorList>
            <consortium name="Pathogen Informatics"/>
            <person name="Doyle S."/>
        </authorList>
    </citation>
    <scope>NUCLEOTIDE SEQUENCE [LARGE SCALE GENOMIC DNA]</scope>
    <source>
        <strain evidence="8 9">NCTC13316</strain>
    </source>
</reference>
<dbReference type="Gene3D" id="3.30.750.44">
    <property type="match status" value="1"/>
</dbReference>
<dbReference type="Pfam" id="PF17820">
    <property type="entry name" value="PDZ_6"/>
    <property type="match status" value="1"/>
</dbReference>
<dbReference type="PANTHER" id="PTHR32060:SF30">
    <property type="entry name" value="CARBOXY-TERMINAL PROCESSING PROTEASE CTPA"/>
    <property type="match status" value="1"/>
</dbReference>
<evidence type="ECO:0000313" key="8">
    <source>
        <dbReference type="EMBL" id="STX52797.1"/>
    </source>
</evidence>
<dbReference type="SMART" id="SM00245">
    <property type="entry name" value="TSPc"/>
    <property type="match status" value="1"/>
</dbReference>
<dbReference type="SUPFAM" id="SSF52096">
    <property type="entry name" value="ClpP/crotonase"/>
    <property type="match status" value="1"/>
</dbReference>
<dbReference type="EMBL" id="UGOD01000001">
    <property type="protein sequence ID" value="STX52797.1"/>
    <property type="molecule type" value="Genomic_DNA"/>
</dbReference>
<evidence type="ECO:0000256" key="6">
    <source>
        <dbReference type="SAM" id="SignalP"/>
    </source>
</evidence>
<dbReference type="GO" id="GO:0007165">
    <property type="term" value="P:signal transduction"/>
    <property type="evidence" value="ECO:0007669"/>
    <property type="project" value="TreeGrafter"/>
</dbReference>
<dbReference type="CDD" id="cd06782">
    <property type="entry name" value="cpPDZ_CPP-like"/>
    <property type="match status" value="1"/>
</dbReference>
<dbReference type="CDD" id="cd07560">
    <property type="entry name" value="Peptidase_S41_CPP"/>
    <property type="match status" value="1"/>
</dbReference>
<dbReference type="EC" id="3.4.21.-" evidence="8"/>
<dbReference type="InterPro" id="IPR029045">
    <property type="entry name" value="ClpP/crotonase-like_dom_sf"/>
</dbReference>
<evidence type="ECO:0000259" key="7">
    <source>
        <dbReference type="PROSITE" id="PS50106"/>
    </source>
</evidence>
<evidence type="ECO:0000313" key="9">
    <source>
        <dbReference type="Proteomes" id="UP000254794"/>
    </source>
</evidence>
<gene>
    <name evidence="8" type="ORF">NCTC13316_02922</name>
</gene>
<dbReference type="Gene3D" id="2.30.42.10">
    <property type="match status" value="1"/>
</dbReference>
<dbReference type="OrthoDB" id="9812068at2"/>
<dbReference type="GO" id="GO:0006508">
    <property type="term" value="P:proteolysis"/>
    <property type="evidence" value="ECO:0007669"/>
    <property type="project" value="UniProtKB-KW"/>
</dbReference>
<evidence type="ECO:0000256" key="4">
    <source>
        <dbReference type="ARBA" id="ARBA00022825"/>
    </source>
</evidence>
<keyword evidence="2 5" id="KW-0645">Protease</keyword>
<keyword evidence="6" id="KW-0732">Signal</keyword>
<sequence>MLKGRFCSRIQLVLLFQILFSLPSFAAENDTSQIADEEVQRFSQALYQIKQNYVKSINDDALFNNAIRGMLSGLDPHSAFLDENDFKELELNTRGNFAGIGIEITQEEGLLKVVTPLVDTPAYKAGIKAGDYIVKLGAKTAQGLSLTEAVNIMRGAEGTPIELVILRKGVNKPLTFSMTRQKIQIQSVQSKLIDNQFGYIRLSQFQELTGKDMRNAITKLQGQTKNKLKGLVLDLRNNPGGLLDSAVEVADAFIDNQQADKGIIVYTKGRLPESKFTAIATPGDILAKAPLIVLINNGSASASEIVAGALKDHKRAIIVGSKSFGKGSVQTVLPLDDKHAIKLTTALYYTPSGTSIQAKGIIPDIQIDEIAIPKNETQKKILHFSELNLSRHLKNEKNNLEKTAQSSNDLTNLLYEDFQLYSALTILRSMSLSS</sequence>
<evidence type="ECO:0000256" key="5">
    <source>
        <dbReference type="RuleBase" id="RU004404"/>
    </source>
</evidence>
<keyword evidence="3 5" id="KW-0378">Hydrolase</keyword>
<dbReference type="Gene3D" id="3.90.226.10">
    <property type="entry name" value="2-enoyl-CoA Hydratase, Chain A, domain 1"/>
    <property type="match status" value="1"/>
</dbReference>
<dbReference type="GO" id="GO:0004175">
    <property type="term" value="F:endopeptidase activity"/>
    <property type="evidence" value="ECO:0007669"/>
    <property type="project" value="TreeGrafter"/>
</dbReference>
<dbReference type="FunFam" id="2.30.42.10:FF:000063">
    <property type="entry name" value="Peptidase, S41 family"/>
    <property type="match status" value="1"/>
</dbReference>
<dbReference type="PROSITE" id="PS50106">
    <property type="entry name" value="PDZ"/>
    <property type="match status" value="1"/>
</dbReference>
<feature type="chain" id="PRO_5016871635" evidence="6">
    <location>
        <begin position="27"/>
        <end position="434"/>
    </location>
</feature>
<dbReference type="AlphaFoldDB" id="A0A378JNY7"/>
<dbReference type="NCBIfam" id="TIGR00225">
    <property type="entry name" value="prc"/>
    <property type="match status" value="1"/>
</dbReference>
<feature type="domain" description="PDZ" evidence="7">
    <location>
        <begin position="86"/>
        <end position="156"/>
    </location>
</feature>
<dbReference type="InterPro" id="IPR055210">
    <property type="entry name" value="CtpA/B_N"/>
</dbReference>
<dbReference type="Pfam" id="PF03572">
    <property type="entry name" value="Peptidase_S41"/>
    <property type="match status" value="1"/>
</dbReference>
<proteinExistence type="inferred from homology"/>
<keyword evidence="4 5" id="KW-0720">Serine protease</keyword>
<protein>
    <submittedName>
        <fullName evidence="8">Carboxy-terminal protease</fullName>
        <ecNumber evidence="8">3.4.21.-</ecNumber>
    </submittedName>
</protein>
<comment type="similarity">
    <text evidence="1 5">Belongs to the peptidase S41A family.</text>
</comment>
<accession>A0A378JNY7</accession>
<organism evidence="8 9">
    <name type="scientific">Legionella busanensis</name>
    <dbReference type="NCBI Taxonomy" id="190655"/>
    <lineage>
        <taxon>Bacteria</taxon>
        <taxon>Pseudomonadati</taxon>
        <taxon>Pseudomonadota</taxon>
        <taxon>Gammaproteobacteria</taxon>
        <taxon>Legionellales</taxon>
        <taxon>Legionellaceae</taxon>
        <taxon>Legionella</taxon>
    </lineage>
</organism>
<dbReference type="InterPro" id="IPR036034">
    <property type="entry name" value="PDZ_sf"/>
</dbReference>
<dbReference type="SMART" id="SM00228">
    <property type="entry name" value="PDZ"/>
    <property type="match status" value="1"/>
</dbReference>
<dbReference type="SUPFAM" id="SSF50156">
    <property type="entry name" value="PDZ domain-like"/>
    <property type="match status" value="1"/>
</dbReference>
<name>A0A378JNY7_9GAMM</name>
<keyword evidence="9" id="KW-1185">Reference proteome</keyword>
<feature type="signal peptide" evidence="6">
    <location>
        <begin position="1"/>
        <end position="26"/>
    </location>
</feature>
<dbReference type="FunFam" id="3.90.226.10:FF:000029">
    <property type="entry name" value="Peptidase, S41 family"/>
    <property type="match status" value="1"/>
</dbReference>
<dbReference type="GO" id="GO:0008236">
    <property type="term" value="F:serine-type peptidase activity"/>
    <property type="evidence" value="ECO:0007669"/>
    <property type="project" value="UniProtKB-KW"/>
</dbReference>
<dbReference type="PANTHER" id="PTHR32060">
    <property type="entry name" value="TAIL-SPECIFIC PROTEASE"/>
    <property type="match status" value="1"/>
</dbReference>
<evidence type="ECO:0000256" key="2">
    <source>
        <dbReference type="ARBA" id="ARBA00022670"/>
    </source>
</evidence>
<dbReference type="InterPro" id="IPR001478">
    <property type="entry name" value="PDZ"/>
</dbReference>
<dbReference type="GO" id="GO:0030288">
    <property type="term" value="C:outer membrane-bounded periplasmic space"/>
    <property type="evidence" value="ECO:0007669"/>
    <property type="project" value="TreeGrafter"/>
</dbReference>
<dbReference type="InterPro" id="IPR005151">
    <property type="entry name" value="Tail-specific_protease"/>
</dbReference>
<dbReference type="RefSeq" id="WP_115332322.1">
    <property type="nucleotide sequence ID" value="NZ_CAAAHP010000003.1"/>
</dbReference>
<dbReference type="Pfam" id="PF22694">
    <property type="entry name" value="CtpB_N-like"/>
    <property type="match status" value="1"/>
</dbReference>
<evidence type="ECO:0000256" key="3">
    <source>
        <dbReference type="ARBA" id="ARBA00022801"/>
    </source>
</evidence>
<dbReference type="InterPro" id="IPR004447">
    <property type="entry name" value="Peptidase_S41A"/>
</dbReference>
<evidence type="ECO:0000256" key="1">
    <source>
        <dbReference type="ARBA" id="ARBA00009179"/>
    </source>
</evidence>
<dbReference type="InterPro" id="IPR041489">
    <property type="entry name" value="PDZ_6"/>
</dbReference>
<dbReference type="Proteomes" id="UP000254794">
    <property type="component" value="Unassembled WGS sequence"/>
</dbReference>